<feature type="region of interest" description="Disordered" evidence="1">
    <location>
        <begin position="1"/>
        <end position="68"/>
    </location>
</feature>
<evidence type="ECO:0000256" key="2">
    <source>
        <dbReference type="SAM" id="Phobius"/>
    </source>
</evidence>
<dbReference type="Pfam" id="PF13400">
    <property type="entry name" value="Tad"/>
    <property type="match status" value="1"/>
</dbReference>
<dbReference type="EMBL" id="VHLH01000014">
    <property type="protein sequence ID" value="TPW28714.1"/>
    <property type="molecule type" value="Genomic_DNA"/>
</dbReference>
<feature type="compositionally biased region" description="Basic residues" evidence="1">
    <location>
        <begin position="1"/>
        <end position="17"/>
    </location>
</feature>
<evidence type="ECO:0000313" key="4">
    <source>
        <dbReference type="EMBL" id="TPW28714.1"/>
    </source>
</evidence>
<gene>
    <name evidence="4" type="ORF">FJU11_09080</name>
</gene>
<keyword evidence="2" id="KW-0812">Transmembrane</keyword>
<organism evidence="4 5">
    <name type="scientific">Pararhizobium mangrovi</name>
    <dbReference type="NCBI Taxonomy" id="2590452"/>
    <lineage>
        <taxon>Bacteria</taxon>
        <taxon>Pseudomonadati</taxon>
        <taxon>Pseudomonadota</taxon>
        <taxon>Alphaproteobacteria</taxon>
        <taxon>Hyphomicrobiales</taxon>
        <taxon>Rhizobiaceae</taxon>
        <taxon>Rhizobium/Agrobacterium group</taxon>
        <taxon>Pararhizobium</taxon>
    </lineage>
</organism>
<keyword evidence="2" id="KW-0472">Membrane</keyword>
<protein>
    <submittedName>
        <fullName evidence="4">Pilus assembly protein</fullName>
    </submittedName>
</protein>
<name>A0A506U6M2_9HYPH</name>
<keyword evidence="5" id="KW-1185">Reference proteome</keyword>
<evidence type="ECO:0000256" key="1">
    <source>
        <dbReference type="SAM" id="MobiDB-lite"/>
    </source>
</evidence>
<evidence type="ECO:0000259" key="3">
    <source>
        <dbReference type="Pfam" id="PF13400"/>
    </source>
</evidence>
<comment type="caution">
    <text evidence="4">The sequence shown here is derived from an EMBL/GenBank/DDBJ whole genome shotgun (WGS) entry which is preliminary data.</text>
</comment>
<evidence type="ECO:0000313" key="5">
    <source>
        <dbReference type="Proteomes" id="UP000320314"/>
    </source>
</evidence>
<feature type="compositionally biased region" description="Basic and acidic residues" evidence="1">
    <location>
        <begin position="50"/>
        <end position="60"/>
    </location>
</feature>
<dbReference type="Proteomes" id="UP000320314">
    <property type="component" value="Unassembled WGS sequence"/>
</dbReference>
<dbReference type="InterPro" id="IPR028087">
    <property type="entry name" value="Tad_N"/>
</dbReference>
<dbReference type="AlphaFoldDB" id="A0A506U6M2"/>
<dbReference type="OrthoDB" id="7624353at2"/>
<reference evidence="4 5" key="1">
    <citation type="submission" date="2019-06" db="EMBL/GenBank/DDBJ databases">
        <authorList>
            <person name="Li M."/>
        </authorList>
    </citation>
    <scope>NUCLEOTIDE SEQUENCE [LARGE SCALE GENOMIC DNA]</scope>
    <source>
        <strain evidence="4 5">BGMRC6574</strain>
    </source>
</reference>
<sequence>MAPRQRRQHARARRRYARSGVEQDERQFPRGCPNLLRLPTDDALPLRQTTRNEKPERHTGPSDNRSGVYRMHEMKDPTVAADLRAALRRLRQDRRGNFAVLTALMIIPLFGLSGLAIDYARATDTRAYMQDKSDAIALAMASRGPDNTDAALLDAMVQKARSGETWTQLDFEGSWINVGDYQVTASASLPLTLARFIPGVTTALAIRTSATARYNGIKKQYEPPIPLKLTSDAWDYNEVSAYCYNPVTDTRGRETPIYDNTDREGDDYQGAAMPECDADETLSYHLMNIWNGLNGGDYQTVKDDPESHAGRIHDYYTDTTIRDHREVYNMPYDLLDSYSCATVEDCDRNQGKDGSVQNGSADQDGKDDEFCSKTYTYYGWEDRPDHIADGEADWNDIRLIIKCPVTVKTGLHTVALVE</sequence>
<feature type="domain" description="Putative Flp pilus-assembly TadG-like N-terminal" evidence="3">
    <location>
        <begin position="96"/>
        <end position="139"/>
    </location>
</feature>
<keyword evidence="2" id="KW-1133">Transmembrane helix</keyword>
<accession>A0A506U6M2</accession>
<feature type="transmembrane region" description="Helical" evidence="2">
    <location>
        <begin position="98"/>
        <end position="117"/>
    </location>
</feature>
<proteinExistence type="predicted"/>